<evidence type="ECO:0000259" key="3">
    <source>
        <dbReference type="Pfam" id="PF05368"/>
    </source>
</evidence>
<sequence length="254" mass="28473">MDNYYDIQALDRAVKGVDAIICAYSGLPELHLDGQLLLLRAAERSGVERFLAAGWNYDWRNISLGDEPIYDAAIAFHAQASITSTIKPLHIFSGMFVEVFFGACGQAGFTPRDNGVWDPINKSMDIYGTGDEEWCFTTESDAGKFGVEAVTHQDAKKGGFISTCSFRMSLRQVQQVYEQVRGAPVQIFNKGPLSMLQQKAEEGKNKHGRAGFWNWHVFVFHANCISGVWNLKNDEMPDVEKTSLEKFLEIYPDV</sequence>
<keyword evidence="2" id="KW-0560">Oxidoreductase</keyword>
<comment type="caution">
    <text evidence="4">The sequence shown here is derived from an EMBL/GenBank/DDBJ whole genome shotgun (WGS) entry which is preliminary data.</text>
</comment>
<keyword evidence="1" id="KW-0521">NADP</keyword>
<dbReference type="PANTHER" id="PTHR47706">
    <property type="entry name" value="NMRA-LIKE FAMILY PROTEIN"/>
    <property type="match status" value="1"/>
</dbReference>
<evidence type="ECO:0000256" key="1">
    <source>
        <dbReference type="ARBA" id="ARBA00022857"/>
    </source>
</evidence>
<dbReference type="PANTHER" id="PTHR47706:SF9">
    <property type="entry name" value="NMRA-LIKE DOMAIN-CONTAINING PROTEIN-RELATED"/>
    <property type="match status" value="1"/>
</dbReference>
<dbReference type="GO" id="GO:0016491">
    <property type="term" value="F:oxidoreductase activity"/>
    <property type="evidence" value="ECO:0007669"/>
    <property type="project" value="UniProtKB-KW"/>
</dbReference>
<protein>
    <submittedName>
        <fullName evidence="4">NAD(P)-binding protein</fullName>
    </submittedName>
</protein>
<keyword evidence="5" id="KW-1185">Reference proteome</keyword>
<dbReference type="Pfam" id="PF05368">
    <property type="entry name" value="NmrA"/>
    <property type="match status" value="1"/>
</dbReference>
<dbReference type="EMBL" id="JAOPGA020000668">
    <property type="protein sequence ID" value="KAL0480566.1"/>
    <property type="molecule type" value="Genomic_DNA"/>
</dbReference>
<dbReference type="SUPFAM" id="SSF51735">
    <property type="entry name" value="NAD(P)-binding Rossmann-fold domains"/>
    <property type="match status" value="1"/>
</dbReference>
<gene>
    <name evidence="4" type="ORF">AKO1_006846</name>
</gene>
<dbReference type="Proteomes" id="UP001431209">
    <property type="component" value="Unassembled WGS sequence"/>
</dbReference>
<evidence type="ECO:0000256" key="2">
    <source>
        <dbReference type="ARBA" id="ARBA00023002"/>
    </source>
</evidence>
<evidence type="ECO:0000313" key="4">
    <source>
        <dbReference type="EMBL" id="KAL0480566.1"/>
    </source>
</evidence>
<feature type="domain" description="NmrA-like" evidence="3">
    <location>
        <begin position="5"/>
        <end position="198"/>
    </location>
</feature>
<dbReference type="InterPro" id="IPR051609">
    <property type="entry name" value="NmrA/Isoflavone_reductase-like"/>
</dbReference>
<dbReference type="AlphaFoldDB" id="A0AAW2YSZ2"/>
<dbReference type="InterPro" id="IPR036291">
    <property type="entry name" value="NAD(P)-bd_dom_sf"/>
</dbReference>
<organism evidence="4 5">
    <name type="scientific">Acrasis kona</name>
    <dbReference type="NCBI Taxonomy" id="1008807"/>
    <lineage>
        <taxon>Eukaryota</taxon>
        <taxon>Discoba</taxon>
        <taxon>Heterolobosea</taxon>
        <taxon>Tetramitia</taxon>
        <taxon>Eutetramitia</taxon>
        <taxon>Acrasidae</taxon>
        <taxon>Acrasis</taxon>
    </lineage>
</organism>
<name>A0AAW2YSZ2_9EUKA</name>
<evidence type="ECO:0000313" key="5">
    <source>
        <dbReference type="Proteomes" id="UP001431209"/>
    </source>
</evidence>
<dbReference type="Gene3D" id="3.40.50.720">
    <property type="entry name" value="NAD(P)-binding Rossmann-like Domain"/>
    <property type="match status" value="1"/>
</dbReference>
<dbReference type="InterPro" id="IPR008030">
    <property type="entry name" value="NmrA-like"/>
</dbReference>
<proteinExistence type="predicted"/>
<reference evidence="4 5" key="1">
    <citation type="submission" date="2024-03" db="EMBL/GenBank/DDBJ databases">
        <title>The Acrasis kona genome and developmental transcriptomes reveal deep origins of eukaryotic multicellular pathways.</title>
        <authorList>
            <person name="Sheikh S."/>
            <person name="Fu C.-J."/>
            <person name="Brown M.W."/>
            <person name="Baldauf S.L."/>
        </authorList>
    </citation>
    <scope>NUCLEOTIDE SEQUENCE [LARGE SCALE GENOMIC DNA]</scope>
    <source>
        <strain evidence="4 5">ATCC MYA-3509</strain>
    </source>
</reference>
<accession>A0AAW2YSZ2</accession>
<dbReference type="Gene3D" id="3.90.25.10">
    <property type="entry name" value="UDP-galactose 4-epimerase, domain 1"/>
    <property type="match status" value="1"/>
</dbReference>